<dbReference type="RefSeq" id="WP_228773645.1">
    <property type="nucleotide sequence ID" value="NZ_JACHJF010000010.1"/>
</dbReference>
<organism evidence="1 2">
    <name type="scientific">Streptomyces eurocidicus</name>
    <name type="common">Streptoverticillium eurocidicus</name>
    <dbReference type="NCBI Taxonomy" id="66423"/>
    <lineage>
        <taxon>Bacteria</taxon>
        <taxon>Bacillati</taxon>
        <taxon>Actinomycetota</taxon>
        <taxon>Actinomycetes</taxon>
        <taxon>Kitasatosporales</taxon>
        <taxon>Streptomycetaceae</taxon>
        <taxon>Streptomyces</taxon>
    </lineage>
</organism>
<evidence type="ECO:0000313" key="1">
    <source>
        <dbReference type="EMBL" id="MBB5120039.1"/>
    </source>
</evidence>
<name>A0A7W8BAZ3_STREU</name>
<proteinExistence type="predicted"/>
<evidence type="ECO:0000313" key="2">
    <source>
        <dbReference type="Proteomes" id="UP000528608"/>
    </source>
</evidence>
<sequence>MAQNDMSASTNEQPLSVGGMALDMRKDRIGVVMDLTPTRVHLRPGGGGLEWEADPGHVRPASGAEVLRARVALIDAARGLTLEGAREHG</sequence>
<dbReference type="Proteomes" id="UP000528608">
    <property type="component" value="Unassembled WGS sequence"/>
</dbReference>
<dbReference type="AlphaFoldDB" id="A0A7W8BAZ3"/>
<comment type="caution">
    <text evidence="1">The sequence shown here is derived from an EMBL/GenBank/DDBJ whole genome shotgun (WGS) entry which is preliminary data.</text>
</comment>
<protein>
    <submittedName>
        <fullName evidence="1">Uncharacterized protein</fullName>
    </submittedName>
</protein>
<dbReference type="EMBL" id="JACHJF010000010">
    <property type="protein sequence ID" value="MBB5120039.1"/>
    <property type="molecule type" value="Genomic_DNA"/>
</dbReference>
<accession>A0A7W8BAZ3</accession>
<reference evidence="1 2" key="1">
    <citation type="submission" date="2020-08" db="EMBL/GenBank/DDBJ databases">
        <title>Genomic Encyclopedia of Type Strains, Phase III (KMG-III): the genomes of soil and plant-associated and newly described type strains.</title>
        <authorList>
            <person name="Whitman W."/>
        </authorList>
    </citation>
    <scope>NUCLEOTIDE SEQUENCE [LARGE SCALE GENOMIC DNA]</scope>
    <source>
        <strain evidence="1 2">CECT 3259</strain>
    </source>
</reference>
<gene>
    <name evidence="1" type="ORF">FHS36_003477</name>
</gene>